<dbReference type="EMBL" id="CP011071">
    <property type="protein sequence ID" value="AKA35211.1"/>
    <property type="molecule type" value="Genomic_DNA"/>
</dbReference>
<keyword evidence="1" id="KW-0472">Membrane</keyword>
<dbReference type="OrthoDB" id="1441845at2"/>
<dbReference type="RefSeq" id="WP_045801886.1">
    <property type="nucleotide sequence ID" value="NZ_CP011071.1"/>
</dbReference>
<evidence type="ECO:0000313" key="3">
    <source>
        <dbReference type="Proteomes" id="UP000032726"/>
    </source>
</evidence>
<dbReference type="KEGG" id="mlt:VC82_1592"/>
<organism evidence="2 3">
    <name type="scientific">Flagellimonas lutaonensis</name>
    <dbReference type="NCBI Taxonomy" id="516051"/>
    <lineage>
        <taxon>Bacteria</taxon>
        <taxon>Pseudomonadati</taxon>
        <taxon>Bacteroidota</taxon>
        <taxon>Flavobacteriia</taxon>
        <taxon>Flavobacteriales</taxon>
        <taxon>Flavobacteriaceae</taxon>
        <taxon>Flagellimonas</taxon>
    </lineage>
</organism>
<evidence type="ECO:0000313" key="2">
    <source>
        <dbReference type="EMBL" id="AKA35211.1"/>
    </source>
</evidence>
<feature type="transmembrane region" description="Helical" evidence="1">
    <location>
        <begin position="9"/>
        <end position="30"/>
    </location>
</feature>
<accession>A0A0D5YTL4</accession>
<keyword evidence="1" id="KW-1133">Transmembrane helix</keyword>
<dbReference type="STRING" id="516051.VC82_1592"/>
<evidence type="ECO:0000256" key="1">
    <source>
        <dbReference type="SAM" id="Phobius"/>
    </source>
</evidence>
<gene>
    <name evidence="2" type="ORF">VC82_1592</name>
</gene>
<dbReference type="AlphaFoldDB" id="A0A0D5YTL4"/>
<sequence>MTKNKKRHWFWNLLIVLTVIFCVAAFVLHYKNYSAIEEGEFKVYSGIYRQQIPLSEIDTISLVQRIPQMERRNGFSWFAREKGVFNDSLTNSTTYVFVDDLRQQKVKVVHHDSLKLFFNFTDSLKTMTTYETLKNMVDGPE</sequence>
<dbReference type="Proteomes" id="UP000032726">
    <property type="component" value="Chromosome"/>
</dbReference>
<dbReference type="HOGENOM" id="CLU_1813511_0_0_10"/>
<proteinExistence type="predicted"/>
<reference evidence="2 3" key="1">
    <citation type="submission" date="2015-03" db="EMBL/GenBank/DDBJ databases">
        <title>Complete genome sequence of Muricauda lutaonensis CC-HSB-11T, isolated from a coastal hot spring.</title>
        <authorList>
            <person name="Kim K.M."/>
        </authorList>
    </citation>
    <scope>NUCLEOTIDE SEQUENCE [LARGE SCALE GENOMIC DNA]</scope>
    <source>
        <strain evidence="2 3">CC-HSB-11</strain>
    </source>
</reference>
<name>A0A0D5YTL4_9FLAO</name>
<keyword evidence="3" id="KW-1185">Reference proteome</keyword>
<protein>
    <submittedName>
        <fullName evidence="2">Uncharacterized protein</fullName>
    </submittedName>
</protein>
<keyword evidence="1" id="KW-0812">Transmembrane</keyword>